<feature type="binding site" evidence="3">
    <location>
        <position position="88"/>
    </location>
    <ligand>
        <name>ATP</name>
        <dbReference type="ChEBI" id="CHEBI:30616"/>
    </ligand>
</feature>
<feature type="region of interest" description="Disordered" evidence="5">
    <location>
        <begin position="1"/>
        <end position="34"/>
    </location>
</feature>
<dbReference type="InterPro" id="IPR017441">
    <property type="entry name" value="Protein_kinase_ATP_BS"/>
</dbReference>
<keyword evidence="7" id="KW-0808">Transferase</keyword>
<dbReference type="FunFam" id="1.10.510.10:FF:000571">
    <property type="entry name" value="Maternal embryonic leucine zipper kinase"/>
    <property type="match status" value="1"/>
</dbReference>
<evidence type="ECO:0000256" key="3">
    <source>
        <dbReference type="PROSITE-ProRule" id="PRU10141"/>
    </source>
</evidence>
<comment type="similarity">
    <text evidence="4">Belongs to the protein kinase superfamily.</text>
</comment>
<evidence type="ECO:0000256" key="5">
    <source>
        <dbReference type="SAM" id="MobiDB-lite"/>
    </source>
</evidence>
<dbReference type="Gene3D" id="1.10.510.10">
    <property type="entry name" value="Transferase(Phosphotransferase) domain 1"/>
    <property type="match status" value="1"/>
</dbReference>
<dbReference type="InterPro" id="IPR011009">
    <property type="entry name" value="Kinase-like_dom_sf"/>
</dbReference>
<proteinExistence type="inferred from homology"/>
<feature type="domain" description="Protein kinase" evidence="6">
    <location>
        <begin position="59"/>
        <end position="346"/>
    </location>
</feature>
<evidence type="ECO:0000256" key="4">
    <source>
        <dbReference type="RuleBase" id="RU000304"/>
    </source>
</evidence>
<dbReference type="OrthoDB" id="504170at2759"/>
<dbReference type="InterPro" id="IPR000719">
    <property type="entry name" value="Prot_kinase_dom"/>
</dbReference>
<keyword evidence="2 3" id="KW-0067">ATP-binding</keyword>
<dbReference type="PANTHER" id="PTHR24346">
    <property type="entry name" value="MAP/MICROTUBULE AFFINITY-REGULATING KINASE"/>
    <property type="match status" value="1"/>
</dbReference>
<dbReference type="SMART" id="SM00220">
    <property type="entry name" value="S_TKc"/>
    <property type="match status" value="1"/>
</dbReference>
<dbReference type="Pfam" id="PF00069">
    <property type="entry name" value="Pkinase"/>
    <property type="match status" value="1"/>
</dbReference>
<dbReference type="PROSITE" id="PS00108">
    <property type="entry name" value="PROTEIN_KINASE_ST"/>
    <property type="match status" value="1"/>
</dbReference>
<keyword evidence="1 3" id="KW-0547">Nucleotide-binding</keyword>
<dbReference type="GO" id="GO:0004674">
    <property type="term" value="F:protein serine/threonine kinase activity"/>
    <property type="evidence" value="ECO:0007669"/>
    <property type="project" value="UniProtKB-KW"/>
</dbReference>
<evidence type="ECO:0000313" key="8">
    <source>
        <dbReference type="Proteomes" id="UP000799640"/>
    </source>
</evidence>
<protein>
    <submittedName>
        <fullName evidence="7">Pkinase-domain-containing protein</fullName>
    </submittedName>
</protein>
<dbReference type="Proteomes" id="UP000799640">
    <property type="component" value="Unassembled WGS sequence"/>
</dbReference>
<evidence type="ECO:0000256" key="2">
    <source>
        <dbReference type="ARBA" id="ARBA00022840"/>
    </source>
</evidence>
<accession>A0A6G1I829</accession>
<dbReference type="PANTHER" id="PTHR24346:SF110">
    <property type="entry name" value="NON-SPECIFIC SERINE_THREONINE PROTEIN KINASE"/>
    <property type="match status" value="1"/>
</dbReference>
<evidence type="ECO:0000256" key="1">
    <source>
        <dbReference type="ARBA" id="ARBA00022741"/>
    </source>
</evidence>
<keyword evidence="8" id="KW-1185">Reference proteome</keyword>
<dbReference type="GO" id="GO:0005737">
    <property type="term" value="C:cytoplasm"/>
    <property type="evidence" value="ECO:0007669"/>
    <property type="project" value="TreeGrafter"/>
</dbReference>
<dbReference type="InterPro" id="IPR008271">
    <property type="entry name" value="Ser/Thr_kinase_AS"/>
</dbReference>
<name>A0A6G1I829_9PEZI</name>
<dbReference type="SUPFAM" id="SSF56112">
    <property type="entry name" value="Protein kinase-like (PK-like)"/>
    <property type="match status" value="1"/>
</dbReference>
<dbReference type="GO" id="GO:0005524">
    <property type="term" value="F:ATP binding"/>
    <property type="evidence" value="ECO:0007669"/>
    <property type="project" value="UniProtKB-UniRule"/>
</dbReference>
<evidence type="ECO:0000259" key="6">
    <source>
        <dbReference type="PROSITE" id="PS50011"/>
    </source>
</evidence>
<gene>
    <name evidence="7" type="ORF">EJ06DRAFT_469778</name>
</gene>
<evidence type="ECO:0000313" key="7">
    <source>
        <dbReference type="EMBL" id="KAF2404276.1"/>
    </source>
</evidence>
<keyword evidence="7" id="KW-0418">Kinase</keyword>
<dbReference type="GO" id="GO:0035556">
    <property type="term" value="P:intracellular signal transduction"/>
    <property type="evidence" value="ECO:0007669"/>
    <property type="project" value="TreeGrafter"/>
</dbReference>
<dbReference type="EMBL" id="ML996688">
    <property type="protein sequence ID" value="KAF2404276.1"/>
    <property type="molecule type" value="Genomic_DNA"/>
</dbReference>
<organism evidence="7 8">
    <name type="scientific">Trichodelitschia bisporula</name>
    <dbReference type="NCBI Taxonomy" id="703511"/>
    <lineage>
        <taxon>Eukaryota</taxon>
        <taxon>Fungi</taxon>
        <taxon>Dikarya</taxon>
        <taxon>Ascomycota</taxon>
        <taxon>Pezizomycotina</taxon>
        <taxon>Dothideomycetes</taxon>
        <taxon>Dothideomycetes incertae sedis</taxon>
        <taxon>Phaeotrichales</taxon>
        <taxon>Phaeotrichaceae</taxon>
        <taxon>Trichodelitschia</taxon>
    </lineage>
</organism>
<dbReference type="PROSITE" id="PS00107">
    <property type="entry name" value="PROTEIN_KINASE_ATP"/>
    <property type="match status" value="1"/>
</dbReference>
<keyword evidence="4" id="KW-0723">Serine/threonine-protein kinase</keyword>
<reference evidence="7" key="1">
    <citation type="journal article" date="2020" name="Stud. Mycol.">
        <title>101 Dothideomycetes genomes: a test case for predicting lifestyles and emergence of pathogens.</title>
        <authorList>
            <person name="Haridas S."/>
            <person name="Albert R."/>
            <person name="Binder M."/>
            <person name="Bloem J."/>
            <person name="Labutti K."/>
            <person name="Salamov A."/>
            <person name="Andreopoulos B."/>
            <person name="Baker S."/>
            <person name="Barry K."/>
            <person name="Bills G."/>
            <person name="Bluhm B."/>
            <person name="Cannon C."/>
            <person name="Castanera R."/>
            <person name="Culley D."/>
            <person name="Daum C."/>
            <person name="Ezra D."/>
            <person name="Gonzalez J."/>
            <person name="Henrissat B."/>
            <person name="Kuo A."/>
            <person name="Liang C."/>
            <person name="Lipzen A."/>
            <person name="Lutzoni F."/>
            <person name="Magnuson J."/>
            <person name="Mondo S."/>
            <person name="Nolan M."/>
            <person name="Ohm R."/>
            <person name="Pangilinan J."/>
            <person name="Park H.-J."/>
            <person name="Ramirez L."/>
            <person name="Alfaro M."/>
            <person name="Sun H."/>
            <person name="Tritt A."/>
            <person name="Yoshinaga Y."/>
            <person name="Zwiers L.-H."/>
            <person name="Turgeon B."/>
            <person name="Goodwin S."/>
            <person name="Spatafora J."/>
            <person name="Crous P."/>
            <person name="Grigoriev I."/>
        </authorList>
    </citation>
    <scope>NUCLEOTIDE SEQUENCE</scope>
    <source>
        <strain evidence="7">CBS 262.69</strain>
    </source>
</reference>
<dbReference type="PROSITE" id="PS50011">
    <property type="entry name" value="PROTEIN_KINASE_DOM"/>
    <property type="match status" value="1"/>
</dbReference>
<sequence length="410" mass="46939">MYPRPEQVPGTTTSHRALEAPISNRSSPIPQEQLDPNCDSFLSDASGYSRNRKTHIGPWQLGPTVGKGGTARVRKVRHMTTGQEAVAKIVSKEIAEKVRAISLMNLVKSSRNGDPALMTDSYIPVGLEREIVIMKLLNHRNIVKLYDVWENRNELYLVMEKVEGGELFEFIARRKCLDEGIAVYLYRQIVAALLYLHRIHIHHRDLKPENILIDVKTLTVKLVDFGMAALQPKGGLLTTPCGSPHYAAPELLNGTPYDGSKADVWSSGVVLFVMLTGKPPFNYPDDPFDQFSEQKKLTILFRNIHRADYKMPANFSPELQDLVRRIFIVEPPNRISVNQIWFHPWLQKYNKAHNIDAHKEIDRWIGPKPRISNWKAVTRKNIDREIFRNLRTLWHSETEKSLLDLLCSPE</sequence>
<dbReference type="AlphaFoldDB" id="A0A6G1I829"/>